<feature type="domain" description="IgGFc-binding protein N-terminal" evidence="2">
    <location>
        <begin position="327"/>
        <end position="635"/>
    </location>
</feature>
<evidence type="ECO:0000313" key="4">
    <source>
        <dbReference type="Proteomes" id="UP000315995"/>
    </source>
</evidence>
<dbReference type="EMBL" id="CP041186">
    <property type="protein sequence ID" value="QDG53052.1"/>
    <property type="molecule type" value="Genomic_DNA"/>
</dbReference>
<accession>A0A4Y6PXJ3</accession>
<evidence type="ECO:0000256" key="1">
    <source>
        <dbReference type="SAM" id="MobiDB-lite"/>
    </source>
</evidence>
<dbReference type="OrthoDB" id="5524783at2"/>
<protein>
    <recommendedName>
        <fullName evidence="2">IgGFc-binding protein N-terminal domain-containing protein</fullName>
    </recommendedName>
</protein>
<feature type="region of interest" description="Disordered" evidence="1">
    <location>
        <begin position="53"/>
        <end position="82"/>
    </location>
</feature>
<gene>
    <name evidence="3" type="ORF">FIV42_20585</name>
</gene>
<organism evidence="3 4">
    <name type="scientific">Persicimonas caeni</name>
    <dbReference type="NCBI Taxonomy" id="2292766"/>
    <lineage>
        <taxon>Bacteria</taxon>
        <taxon>Deltaproteobacteria</taxon>
        <taxon>Bradymonadales</taxon>
        <taxon>Bradymonadaceae</taxon>
        <taxon>Persicimonas</taxon>
    </lineage>
</organism>
<dbReference type="PANTHER" id="PTHR46534:SF1">
    <property type="entry name" value="IGGFC-BINDING PROTEIN N-TERMINAL DOMAIN-CONTAINING PROTEIN"/>
    <property type="match status" value="1"/>
</dbReference>
<accession>A0A5B8Y9B1</accession>
<proteinExistence type="predicted"/>
<sequence>MLPKRFWCVFVATVTFGLLGLPGCSDEVEPNGDGECKTGETFNVLSGRCEPAAQPDASVADTSRADVTSTEDVGADADAGPDGQCTPGERQCADLWTLATCNTSGDGFDETNCGQGALCRQGRCEQAQGSCAAGERTCATLSEALVCADDGLGFDSETCESDELCHRGTCQVLTCVPSQTSCQGNDVVRCSDDGSAQTAVQTCGSGEVCEAGACVADTGPCANQKGYLGCEFLAADLDHMDPGDDQQFGISVSNSHTAPVDVTITTGDGSQVTSQTIAVGQLQTFELARRDVDNTGLTRQSYIVESTGPVTVHQFNPLNRSGVASTDASLLLPSHAIGTDYMVLGWPTTTSFRVTEGRAYFTIIAAEDATQVTVEPTAPIEAGGGVSALTPGQRQTFTLDRGQVLSLSTPNEAGHDLSGSTITSTKPVAVYSGSECADVPVGTAACDHLEQQLYPTDTWGATLVAAKFAPRDEEVDVYRLIASQDGTQVSFTPAVGGSSQTTLDRGQVYEFSTAEHFLLEASAPVLLGQFMVGASDDGVCSGLFCSGSPGDPAFLLNVSTRQYRSDYIVLIPAGFGDNFLSITAPTGTSVSVDGQAVSVTPSAITGTNWQVYQVPVGEGVHRVEASQPVGLTAHGYDQYVSYAYPGGLSLEAR</sequence>
<keyword evidence="4" id="KW-1185">Reference proteome</keyword>
<dbReference type="PANTHER" id="PTHR46534">
    <property type="entry name" value="IGGFC_BINDING DOMAIN-CONTAINING PROTEIN"/>
    <property type="match status" value="1"/>
</dbReference>
<dbReference type="RefSeq" id="WP_141199513.1">
    <property type="nucleotide sequence ID" value="NZ_CP041186.1"/>
</dbReference>
<name>A0A4Y6PXJ3_PERCE</name>
<evidence type="ECO:0000259" key="2">
    <source>
        <dbReference type="Pfam" id="PF17517"/>
    </source>
</evidence>
<dbReference type="AlphaFoldDB" id="A0A4Y6PXJ3"/>
<reference evidence="3 4" key="1">
    <citation type="submission" date="2019-06" db="EMBL/GenBank/DDBJ databases">
        <title>Persicimonas caeni gen. nov., sp. nov., a predatory bacterium isolated from solar saltern.</title>
        <authorList>
            <person name="Wang S."/>
        </authorList>
    </citation>
    <scope>NUCLEOTIDE SEQUENCE [LARGE SCALE GENOMIC DNA]</scope>
    <source>
        <strain evidence="3 4">YN101</strain>
    </source>
</reference>
<evidence type="ECO:0000313" key="3">
    <source>
        <dbReference type="EMBL" id="QDG53052.1"/>
    </source>
</evidence>
<dbReference type="Proteomes" id="UP000315995">
    <property type="component" value="Chromosome"/>
</dbReference>
<dbReference type="Pfam" id="PF17517">
    <property type="entry name" value="IgGFc_binding"/>
    <property type="match status" value="1"/>
</dbReference>
<dbReference type="InterPro" id="IPR035234">
    <property type="entry name" value="IgGFc-bd_N"/>
</dbReference>